<keyword evidence="1" id="KW-0732">Signal</keyword>
<accession>A0A2P6P9Q0</accession>
<comment type="caution">
    <text evidence="2">The sequence shown here is derived from an EMBL/GenBank/DDBJ whole genome shotgun (WGS) entry which is preliminary data.</text>
</comment>
<evidence type="ECO:0000313" key="2">
    <source>
        <dbReference type="EMBL" id="PRQ18654.1"/>
    </source>
</evidence>
<evidence type="ECO:0000256" key="1">
    <source>
        <dbReference type="SAM" id="SignalP"/>
    </source>
</evidence>
<dbReference type="Gramene" id="PRQ18654">
    <property type="protein sequence ID" value="PRQ18654"/>
    <property type="gene ID" value="RchiOBHm_Chr7g0208441"/>
</dbReference>
<proteinExistence type="predicted"/>
<evidence type="ECO:0000313" key="3">
    <source>
        <dbReference type="Proteomes" id="UP000238479"/>
    </source>
</evidence>
<dbReference type="Proteomes" id="UP000238479">
    <property type="component" value="Chromosome 7"/>
</dbReference>
<feature type="chain" id="PRO_5015114930" evidence="1">
    <location>
        <begin position="25"/>
        <end position="52"/>
    </location>
</feature>
<dbReference type="EMBL" id="PDCK01000045">
    <property type="protein sequence ID" value="PRQ18654.1"/>
    <property type="molecule type" value="Genomic_DNA"/>
</dbReference>
<keyword evidence="3" id="KW-1185">Reference proteome</keyword>
<reference evidence="2 3" key="1">
    <citation type="journal article" date="2018" name="Nat. Genet.">
        <title>The Rosa genome provides new insights in the design of modern roses.</title>
        <authorList>
            <person name="Bendahmane M."/>
        </authorList>
    </citation>
    <scope>NUCLEOTIDE SEQUENCE [LARGE SCALE GENOMIC DNA]</scope>
    <source>
        <strain evidence="3">cv. Old Blush</strain>
    </source>
</reference>
<name>A0A2P6P9Q0_ROSCH</name>
<organism evidence="2 3">
    <name type="scientific">Rosa chinensis</name>
    <name type="common">China rose</name>
    <dbReference type="NCBI Taxonomy" id="74649"/>
    <lineage>
        <taxon>Eukaryota</taxon>
        <taxon>Viridiplantae</taxon>
        <taxon>Streptophyta</taxon>
        <taxon>Embryophyta</taxon>
        <taxon>Tracheophyta</taxon>
        <taxon>Spermatophyta</taxon>
        <taxon>Magnoliopsida</taxon>
        <taxon>eudicotyledons</taxon>
        <taxon>Gunneridae</taxon>
        <taxon>Pentapetalae</taxon>
        <taxon>rosids</taxon>
        <taxon>fabids</taxon>
        <taxon>Rosales</taxon>
        <taxon>Rosaceae</taxon>
        <taxon>Rosoideae</taxon>
        <taxon>Rosoideae incertae sedis</taxon>
        <taxon>Rosa</taxon>
    </lineage>
</organism>
<sequence>MSSRKTFTCLLTLPNFSLLHLLKSFVTPFSLDITEMVPYLLQAESTTSLHSS</sequence>
<gene>
    <name evidence="2" type="ORF">RchiOBHm_Chr7g0208441</name>
</gene>
<dbReference type="AlphaFoldDB" id="A0A2P6P9Q0"/>
<protein>
    <submittedName>
        <fullName evidence="2">Uncharacterized protein</fullName>
    </submittedName>
</protein>
<feature type="signal peptide" evidence="1">
    <location>
        <begin position="1"/>
        <end position="24"/>
    </location>
</feature>